<dbReference type="Pfam" id="PF09722">
    <property type="entry name" value="Xre_MbcA_ParS_C"/>
    <property type="match status" value="1"/>
</dbReference>
<protein>
    <submittedName>
        <fullName evidence="2">DUF2384 domain-containing protein</fullName>
    </submittedName>
</protein>
<comment type="caution">
    <text evidence="2">The sequence shown here is derived from an EMBL/GenBank/DDBJ whole genome shotgun (WGS) entry which is preliminary data.</text>
</comment>
<feature type="domain" description="Antitoxin Xre/MbcA/ParS-like toxin-binding" evidence="1">
    <location>
        <begin position="16"/>
        <end position="65"/>
    </location>
</feature>
<reference evidence="2 3" key="1">
    <citation type="journal article" date="2021" name="Int. J. Syst. Evol. Microbiol.">
        <title>Steroidobacter gossypii sp. nov., isolated from soil of cotton cropping field.</title>
        <authorList>
            <person name="Huang R."/>
            <person name="Yang S."/>
            <person name="Zhen C."/>
            <person name="Liu W."/>
        </authorList>
    </citation>
    <scope>NUCLEOTIDE SEQUENCE [LARGE SCALE GENOMIC DNA]</scope>
    <source>
        <strain evidence="2 3">S1-65</strain>
    </source>
</reference>
<organism evidence="2 3">
    <name type="scientific">Steroidobacter gossypii</name>
    <dbReference type="NCBI Taxonomy" id="2805490"/>
    <lineage>
        <taxon>Bacteria</taxon>
        <taxon>Pseudomonadati</taxon>
        <taxon>Pseudomonadota</taxon>
        <taxon>Gammaproteobacteria</taxon>
        <taxon>Steroidobacterales</taxon>
        <taxon>Steroidobacteraceae</taxon>
        <taxon>Steroidobacter</taxon>
    </lineage>
</organism>
<keyword evidence="3" id="KW-1185">Reference proteome</keyword>
<dbReference type="InterPro" id="IPR024467">
    <property type="entry name" value="Xre/MbcA/ParS-like_toxin-bd"/>
</dbReference>
<dbReference type="EMBL" id="JAEVLS010000002">
    <property type="protein sequence ID" value="MBM0105801.1"/>
    <property type="molecule type" value="Genomic_DNA"/>
</dbReference>
<evidence type="ECO:0000259" key="1">
    <source>
        <dbReference type="Pfam" id="PF09722"/>
    </source>
</evidence>
<proteinExistence type="predicted"/>
<name>A0ABS1WXU2_9GAMM</name>
<dbReference type="Proteomes" id="UP000661077">
    <property type="component" value="Unassembled WGS sequence"/>
</dbReference>
<evidence type="ECO:0000313" key="3">
    <source>
        <dbReference type="Proteomes" id="UP000661077"/>
    </source>
</evidence>
<evidence type="ECO:0000313" key="2">
    <source>
        <dbReference type="EMBL" id="MBM0105801.1"/>
    </source>
</evidence>
<sequence length="68" mass="7838">MNFETRRTPQEQQTRAVQVFNSKEKARDWLKKQNPALQGEVPLELLATDAGAELVTDELTRIDYGDLY</sequence>
<gene>
    <name evidence="2" type="ORF">JM946_13755</name>
</gene>
<accession>A0ABS1WXU2</accession>
<dbReference type="RefSeq" id="WP_203167824.1">
    <property type="nucleotide sequence ID" value="NZ_JAEVLS010000002.1"/>
</dbReference>